<protein>
    <submittedName>
        <fullName evidence="1">Uncharacterized protein</fullName>
    </submittedName>
</protein>
<accession>A0A0F9EN15</accession>
<comment type="caution">
    <text evidence="1">The sequence shown here is derived from an EMBL/GenBank/DDBJ whole genome shotgun (WGS) entry which is preliminary data.</text>
</comment>
<organism evidence="1">
    <name type="scientific">marine sediment metagenome</name>
    <dbReference type="NCBI Taxonomy" id="412755"/>
    <lineage>
        <taxon>unclassified sequences</taxon>
        <taxon>metagenomes</taxon>
        <taxon>ecological metagenomes</taxon>
    </lineage>
</organism>
<proteinExistence type="predicted"/>
<gene>
    <name evidence="1" type="ORF">LCGC14_2346920</name>
</gene>
<name>A0A0F9EN15_9ZZZZ</name>
<reference evidence="1" key="1">
    <citation type="journal article" date="2015" name="Nature">
        <title>Complex archaea that bridge the gap between prokaryotes and eukaryotes.</title>
        <authorList>
            <person name="Spang A."/>
            <person name="Saw J.H."/>
            <person name="Jorgensen S.L."/>
            <person name="Zaremba-Niedzwiedzka K."/>
            <person name="Martijn J."/>
            <person name="Lind A.E."/>
            <person name="van Eijk R."/>
            <person name="Schleper C."/>
            <person name="Guy L."/>
            <person name="Ettema T.J."/>
        </authorList>
    </citation>
    <scope>NUCLEOTIDE SEQUENCE</scope>
</reference>
<dbReference type="EMBL" id="LAZR01034082">
    <property type="protein sequence ID" value="KKL46300.1"/>
    <property type="molecule type" value="Genomic_DNA"/>
</dbReference>
<sequence length="88" mass="9874">MPRKVEEFYPQKQGRPLTLPLTDLETGASLVTITLVSIEQENIRVEALLREKFGIQATQLRALLLELIEMKLHLASLSDANVEDNGES</sequence>
<evidence type="ECO:0000313" key="1">
    <source>
        <dbReference type="EMBL" id="KKL46300.1"/>
    </source>
</evidence>
<dbReference type="AlphaFoldDB" id="A0A0F9EN15"/>